<dbReference type="OrthoDB" id="3322489at2"/>
<organism evidence="4 5">
    <name type="scientific">Xenorhabdus budapestensis</name>
    <dbReference type="NCBI Taxonomy" id="290110"/>
    <lineage>
        <taxon>Bacteria</taxon>
        <taxon>Pseudomonadati</taxon>
        <taxon>Pseudomonadota</taxon>
        <taxon>Gammaproteobacteria</taxon>
        <taxon>Enterobacterales</taxon>
        <taxon>Morganellaceae</taxon>
        <taxon>Xenorhabdus</taxon>
    </lineage>
</organism>
<reference evidence="4 5" key="1">
    <citation type="journal article" date="2017" name="Nat. Microbiol.">
        <title>Natural product diversity associated with the nematode symbionts Photorhabdus and Xenorhabdus.</title>
        <authorList>
            <person name="Tobias N.J."/>
            <person name="Wolff H."/>
            <person name="Djahanschiri B."/>
            <person name="Grundmann F."/>
            <person name="Kronenwerth M."/>
            <person name="Shi Y.M."/>
            <person name="Simonyi S."/>
            <person name="Grun P."/>
            <person name="Shapiro-Ilan D."/>
            <person name="Pidot S.J."/>
            <person name="Stinear T.P."/>
            <person name="Ebersberger I."/>
            <person name="Bode H.B."/>
        </authorList>
    </citation>
    <scope>NUCLEOTIDE SEQUENCE [LARGE SCALE GENOMIC DNA]</scope>
    <source>
        <strain evidence="4 5">DSM 16342</strain>
    </source>
</reference>
<dbReference type="CDD" id="cd01026">
    <property type="entry name" value="TOPRIM_OLD"/>
    <property type="match status" value="1"/>
</dbReference>
<dbReference type="PANTHER" id="PTHR43581">
    <property type="entry name" value="ATP/GTP PHOSPHATASE"/>
    <property type="match status" value="1"/>
</dbReference>
<accession>A0A2D0ISG2</accession>
<dbReference type="RefSeq" id="WP_099136933.1">
    <property type="nucleotide sequence ID" value="NZ_CAWNNJ010000089.1"/>
</dbReference>
<dbReference type="EMBL" id="NIBS01000022">
    <property type="protein sequence ID" value="PHM24803.1"/>
    <property type="molecule type" value="Genomic_DNA"/>
</dbReference>
<dbReference type="InterPro" id="IPR038729">
    <property type="entry name" value="Rad50/SbcC_AAA"/>
</dbReference>
<feature type="domain" description="Endonuclease GajA/Old nuclease/RecF-like AAA" evidence="1">
    <location>
        <begin position="213"/>
        <end position="317"/>
    </location>
</feature>
<evidence type="ECO:0000313" key="5">
    <source>
        <dbReference type="Proteomes" id="UP000225833"/>
    </source>
</evidence>
<dbReference type="GO" id="GO:0016887">
    <property type="term" value="F:ATP hydrolysis activity"/>
    <property type="evidence" value="ECO:0007669"/>
    <property type="project" value="InterPro"/>
</dbReference>
<proteinExistence type="predicted"/>
<evidence type="ECO:0000259" key="2">
    <source>
        <dbReference type="Pfam" id="PF13476"/>
    </source>
</evidence>
<dbReference type="Pfam" id="PF20469">
    <property type="entry name" value="OLD-like_TOPRIM"/>
    <property type="match status" value="1"/>
</dbReference>
<dbReference type="Pfam" id="PF13175">
    <property type="entry name" value="AAA_15"/>
    <property type="match status" value="1"/>
</dbReference>
<dbReference type="InterPro" id="IPR034139">
    <property type="entry name" value="TOPRIM_OLD"/>
</dbReference>
<dbReference type="PANTHER" id="PTHR43581:SF2">
    <property type="entry name" value="EXCINUCLEASE ATPASE SUBUNIT"/>
    <property type="match status" value="1"/>
</dbReference>
<sequence length="522" mass="59039">MSRISRLVLVNFKKFEFLTLDFETGMNVLIGDNEAGKSSVLLAMDLAMSASRNRVESLGVESLLSLAAIKTFQEGDRSPESLPCITVDIFLEEGENQELNGNQNAEHRLSDGLRMIVAPLIQEYGEDIKALLEQNQDNFPYEYYTVKFYTFSGAPYASFKRYIKHLMLDNSRIDSSYAAREYIRTVFNLRVPVAERYKLESSYRHGKKLFREEHLTTINKALGPYQFDVRTTSNSNLETDLDLTQEGISLLNRGKGQQCFIKTEFALGKQEAKGDLDVMLLEEPENHLSFNNMKKLVKGLSSADNTQLFIATHSSHICSRLDLRHALMLGPDHSVLNLKGLSPETANFFMKAPDNNILEFALSKKVILVEGDAEFILLEALYKTLSGGISPENDSVHIISIGGTSFKRYLELAKLLGICAAVIRDNDGDYEKNCVLNYQEYIGDNAKIFFDTNNSRSTFEICLYQDNQAICEELFAPGRKTLTVQEYMLSNKAEVAFELLNKKATNLTVPEYIQEAVQWIRL</sequence>
<dbReference type="Pfam" id="PF13476">
    <property type="entry name" value="AAA_23"/>
    <property type="match status" value="1"/>
</dbReference>
<dbReference type="InterPro" id="IPR027417">
    <property type="entry name" value="P-loop_NTPase"/>
</dbReference>
<gene>
    <name evidence="4" type="ORF">Xbud_03185</name>
</gene>
<feature type="domain" description="OLD protein-like TOPRIM" evidence="3">
    <location>
        <begin position="363"/>
        <end position="427"/>
    </location>
</feature>
<dbReference type="SUPFAM" id="SSF52540">
    <property type="entry name" value="P-loop containing nucleoside triphosphate hydrolases"/>
    <property type="match status" value="1"/>
</dbReference>
<dbReference type="InterPro" id="IPR051396">
    <property type="entry name" value="Bact_Antivir_Def_Nuclease"/>
</dbReference>
<dbReference type="InterPro" id="IPR041685">
    <property type="entry name" value="AAA_GajA/Old/RecF-like"/>
</dbReference>
<comment type="caution">
    <text evidence="4">The sequence shown here is derived from an EMBL/GenBank/DDBJ whole genome shotgun (WGS) entry which is preliminary data.</text>
</comment>
<name>A0A2D0ISG2_XENBU</name>
<dbReference type="GO" id="GO:0006302">
    <property type="term" value="P:double-strand break repair"/>
    <property type="evidence" value="ECO:0007669"/>
    <property type="project" value="InterPro"/>
</dbReference>
<dbReference type="Gene3D" id="3.40.50.300">
    <property type="entry name" value="P-loop containing nucleotide triphosphate hydrolases"/>
    <property type="match status" value="1"/>
</dbReference>
<feature type="domain" description="Rad50/SbcC-type AAA" evidence="2">
    <location>
        <begin position="6"/>
        <end position="56"/>
    </location>
</feature>
<evidence type="ECO:0000259" key="1">
    <source>
        <dbReference type="Pfam" id="PF13175"/>
    </source>
</evidence>
<dbReference type="AlphaFoldDB" id="A0A2D0ISG2"/>
<protein>
    <submittedName>
        <fullName evidence="4">Conjugal transfer protein</fullName>
    </submittedName>
</protein>
<evidence type="ECO:0000259" key="3">
    <source>
        <dbReference type="Pfam" id="PF20469"/>
    </source>
</evidence>
<dbReference type="Proteomes" id="UP000225833">
    <property type="component" value="Unassembled WGS sequence"/>
</dbReference>
<evidence type="ECO:0000313" key="4">
    <source>
        <dbReference type="EMBL" id="PHM24803.1"/>
    </source>
</evidence>